<dbReference type="AlphaFoldDB" id="A0A6A6ESY1"/>
<feature type="region of interest" description="Disordered" evidence="6">
    <location>
        <begin position="117"/>
        <end position="146"/>
    </location>
</feature>
<protein>
    <recommendedName>
        <fullName evidence="7">Matrin-type domain-containing protein</fullName>
    </recommendedName>
</protein>
<evidence type="ECO:0000256" key="2">
    <source>
        <dbReference type="ARBA" id="ARBA00022723"/>
    </source>
</evidence>
<keyword evidence="4" id="KW-0862">Zinc</keyword>
<comment type="subcellular location">
    <subcellularLocation>
        <location evidence="1">Nucleus</location>
    </subcellularLocation>
</comment>
<dbReference type="InterPro" id="IPR000690">
    <property type="entry name" value="Matrin/U1-C_Znf_C2H2"/>
</dbReference>
<dbReference type="EMBL" id="ML994613">
    <property type="protein sequence ID" value="KAF2193828.1"/>
    <property type="molecule type" value="Genomic_DNA"/>
</dbReference>
<sequence length="146" mass="15993">MAEKTNGTEDKNENNSNNEKTSNMLKPLAWDGSPIPTGLWKLHGGFPCEICDNFVYTGQRSFDMHFSEPRHQYGLKSLGIANSTQFRGLTGIKEACDLWEKIQEDAKEKATVSVVQQEENEVNTVPATAAPTRASSKGSGSLEAPC</sequence>
<dbReference type="GO" id="GO:0005681">
    <property type="term" value="C:spliceosomal complex"/>
    <property type="evidence" value="ECO:0007669"/>
    <property type="project" value="InterPro"/>
</dbReference>
<organism evidence="8 9">
    <name type="scientific">Zopfia rhizophila CBS 207.26</name>
    <dbReference type="NCBI Taxonomy" id="1314779"/>
    <lineage>
        <taxon>Eukaryota</taxon>
        <taxon>Fungi</taxon>
        <taxon>Dikarya</taxon>
        <taxon>Ascomycota</taxon>
        <taxon>Pezizomycotina</taxon>
        <taxon>Dothideomycetes</taxon>
        <taxon>Dothideomycetes incertae sedis</taxon>
        <taxon>Zopfiaceae</taxon>
        <taxon>Zopfia</taxon>
    </lineage>
</organism>
<dbReference type="Pfam" id="PF11931">
    <property type="entry name" value="SF3a60_Prp9_C"/>
    <property type="match status" value="1"/>
</dbReference>
<evidence type="ECO:0000256" key="5">
    <source>
        <dbReference type="ARBA" id="ARBA00023242"/>
    </source>
</evidence>
<keyword evidence="3" id="KW-0863">Zinc-finger</keyword>
<dbReference type="PROSITE" id="PS50171">
    <property type="entry name" value="ZF_MATRIN"/>
    <property type="match status" value="1"/>
</dbReference>
<evidence type="ECO:0000256" key="1">
    <source>
        <dbReference type="ARBA" id="ARBA00004123"/>
    </source>
</evidence>
<dbReference type="Proteomes" id="UP000800200">
    <property type="component" value="Unassembled WGS sequence"/>
</dbReference>
<dbReference type="GO" id="GO:0003723">
    <property type="term" value="F:RNA binding"/>
    <property type="evidence" value="ECO:0007669"/>
    <property type="project" value="InterPro"/>
</dbReference>
<dbReference type="PANTHER" id="PTHR12786:SF2">
    <property type="entry name" value="SPLICING FACTOR 3A SUBUNIT 3"/>
    <property type="match status" value="1"/>
</dbReference>
<keyword evidence="5" id="KW-0539">Nucleus</keyword>
<feature type="compositionally biased region" description="Basic and acidic residues" evidence="6">
    <location>
        <begin position="1"/>
        <end position="13"/>
    </location>
</feature>
<dbReference type="OrthoDB" id="2160351at2759"/>
<proteinExistence type="predicted"/>
<keyword evidence="2" id="KW-0479">Metal-binding</keyword>
<keyword evidence="9" id="KW-1185">Reference proteome</keyword>
<dbReference type="InterPro" id="IPR024598">
    <property type="entry name" value="SF3a60/Prp9_C"/>
</dbReference>
<dbReference type="InterPro" id="IPR051421">
    <property type="entry name" value="RNA_Proc_DNA_Dmg_Regulator"/>
</dbReference>
<dbReference type="GO" id="GO:0000398">
    <property type="term" value="P:mRNA splicing, via spliceosome"/>
    <property type="evidence" value="ECO:0007669"/>
    <property type="project" value="InterPro"/>
</dbReference>
<dbReference type="PANTHER" id="PTHR12786">
    <property type="entry name" value="SPLICING FACTOR SF3A-RELATED"/>
    <property type="match status" value="1"/>
</dbReference>
<feature type="compositionally biased region" description="Low complexity" evidence="6">
    <location>
        <begin position="14"/>
        <end position="23"/>
    </location>
</feature>
<gene>
    <name evidence="8" type="ORF">K469DRAFT_728898</name>
</gene>
<evidence type="ECO:0000259" key="7">
    <source>
        <dbReference type="PROSITE" id="PS50171"/>
    </source>
</evidence>
<feature type="domain" description="Matrin-type" evidence="7">
    <location>
        <begin position="46"/>
        <end position="77"/>
    </location>
</feature>
<evidence type="ECO:0000313" key="8">
    <source>
        <dbReference type="EMBL" id="KAF2193828.1"/>
    </source>
</evidence>
<evidence type="ECO:0000256" key="3">
    <source>
        <dbReference type="ARBA" id="ARBA00022771"/>
    </source>
</evidence>
<evidence type="ECO:0000256" key="6">
    <source>
        <dbReference type="SAM" id="MobiDB-lite"/>
    </source>
</evidence>
<accession>A0A6A6ESY1</accession>
<evidence type="ECO:0000256" key="4">
    <source>
        <dbReference type="ARBA" id="ARBA00022833"/>
    </source>
</evidence>
<name>A0A6A6ESY1_9PEZI</name>
<evidence type="ECO:0000313" key="9">
    <source>
        <dbReference type="Proteomes" id="UP000800200"/>
    </source>
</evidence>
<reference evidence="8" key="1">
    <citation type="journal article" date="2020" name="Stud. Mycol.">
        <title>101 Dothideomycetes genomes: a test case for predicting lifestyles and emergence of pathogens.</title>
        <authorList>
            <person name="Haridas S."/>
            <person name="Albert R."/>
            <person name="Binder M."/>
            <person name="Bloem J."/>
            <person name="Labutti K."/>
            <person name="Salamov A."/>
            <person name="Andreopoulos B."/>
            <person name="Baker S."/>
            <person name="Barry K."/>
            <person name="Bills G."/>
            <person name="Bluhm B."/>
            <person name="Cannon C."/>
            <person name="Castanera R."/>
            <person name="Culley D."/>
            <person name="Daum C."/>
            <person name="Ezra D."/>
            <person name="Gonzalez J."/>
            <person name="Henrissat B."/>
            <person name="Kuo A."/>
            <person name="Liang C."/>
            <person name="Lipzen A."/>
            <person name="Lutzoni F."/>
            <person name="Magnuson J."/>
            <person name="Mondo S."/>
            <person name="Nolan M."/>
            <person name="Ohm R."/>
            <person name="Pangilinan J."/>
            <person name="Park H.-J."/>
            <person name="Ramirez L."/>
            <person name="Alfaro M."/>
            <person name="Sun H."/>
            <person name="Tritt A."/>
            <person name="Yoshinaga Y."/>
            <person name="Zwiers L.-H."/>
            <person name="Turgeon B."/>
            <person name="Goodwin S."/>
            <person name="Spatafora J."/>
            <person name="Crous P."/>
            <person name="Grigoriev I."/>
        </authorList>
    </citation>
    <scope>NUCLEOTIDE SEQUENCE</scope>
    <source>
        <strain evidence="8">CBS 207.26</strain>
    </source>
</reference>
<feature type="region of interest" description="Disordered" evidence="6">
    <location>
        <begin position="1"/>
        <end position="28"/>
    </location>
</feature>
<dbReference type="GO" id="GO:0008270">
    <property type="term" value="F:zinc ion binding"/>
    <property type="evidence" value="ECO:0007669"/>
    <property type="project" value="UniProtKB-KW"/>
</dbReference>